<dbReference type="PROSITE" id="PS51257">
    <property type="entry name" value="PROKAR_LIPOPROTEIN"/>
    <property type="match status" value="1"/>
</dbReference>
<dbReference type="RefSeq" id="WP_088711820.1">
    <property type="nucleotide sequence ID" value="NZ_NFZT01000001.1"/>
</dbReference>
<comment type="caution">
    <text evidence="3">The sequence shown here is derived from an EMBL/GenBank/DDBJ whole genome shotgun (WGS) entry which is preliminary data.</text>
</comment>
<evidence type="ECO:0000313" key="4">
    <source>
        <dbReference type="Proteomes" id="UP000198462"/>
    </source>
</evidence>
<accession>A0A219B3R4</accession>
<feature type="chain" id="PRO_5012758763" description="Lipoprotein" evidence="2">
    <location>
        <begin position="24"/>
        <end position="244"/>
    </location>
</feature>
<dbReference type="Pfam" id="PF19135">
    <property type="entry name" value="DUF5818"/>
    <property type="match status" value="1"/>
</dbReference>
<evidence type="ECO:0000256" key="1">
    <source>
        <dbReference type="SAM" id="MobiDB-lite"/>
    </source>
</evidence>
<reference evidence="4" key="1">
    <citation type="submission" date="2017-05" db="EMBL/GenBank/DDBJ databases">
        <authorList>
            <person name="Lin X."/>
        </authorList>
    </citation>
    <scope>NUCLEOTIDE SEQUENCE [LARGE SCALE GENOMIC DNA]</scope>
    <source>
        <strain evidence="4">JLT2012</strain>
    </source>
</reference>
<dbReference type="InterPro" id="IPR043856">
    <property type="entry name" value="DUF5818"/>
</dbReference>
<gene>
    <name evidence="3" type="ORF">B5C34_05855</name>
</gene>
<feature type="region of interest" description="Disordered" evidence="1">
    <location>
        <begin position="20"/>
        <end position="56"/>
    </location>
</feature>
<keyword evidence="4" id="KW-1185">Reference proteome</keyword>
<proteinExistence type="predicted"/>
<sequence length="244" mass="24954">MITRALPLILPALLMSACSGGSSGGGDAPAPDNGAQAPSSPPSSPAAGTRPAGEPQNVVTVEGRIGEGVECPVIETPDGLTYALSLAEADVGPGDYVQVNGELADASFCMQGEGTIIPIRIDQVDPPARDRDPARSGGTRITTSYVEGPWAAKGEGDCRKPDFDITTNENGGSIIETSVRGVPSTGYVDVGPDPSFNFDAPVPPLPIESRGPDGLAVMAPDGESIEFAQYTLRGDGMVFVKCPG</sequence>
<protein>
    <recommendedName>
        <fullName evidence="5">Lipoprotein</fullName>
    </recommendedName>
</protein>
<dbReference type="Proteomes" id="UP000198462">
    <property type="component" value="Unassembled WGS sequence"/>
</dbReference>
<dbReference type="OrthoDB" id="7404821at2"/>
<name>A0A219B3R4_9SPHN</name>
<dbReference type="EMBL" id="NFZT01000001">
    <property type="protein sequence ID" value="OWV33032.1"/>
    <property type="molecule type" value="Genomic_DNA"/>
</dbReference>
<evidence type="ECO:0008006" key="5">
    <source>
        <dbReference type="Google" id="ProtNLM"/>
    </source>
</evidence>
<organism evidence="3 4">
    <name type="scientific">Pacificimonas flava</name>
    <dbReference type="NCBI Taxonomy" id="1234595"/>
    <lineage>
        <taxon>Bacteria</taxon>
        <taxon>Pseudomonadati</taxon>
        <taxon>Pseudomonadota</taxon>
        <taxon>Alphaproteobacteria</taxon>
        <taxon>Sphingomonadales</taxon>
        <taxon>Sphingosinicellaceae</taxon>
        <taxon>Pacificimonas</taxon>
    </lineage>
</organism>
<keyword evidence="2" id="KW-0732">Signal</keyword>
<feature type="signal peptide" evidence="2">
    <location>
        <begin position="1"/>
        <end position="23"/>
    </location>
</feature>
<evidence type="ECO:0000256" key="2">
    <source>
        <dbReference type="SAM" id="SignalP"/>
    </source>
</evidence>
<dbReference type="AlphaFoldDB" id="A0A219B3R4"/>
<evidence type="ECO:0000313" key="3">
    <source>
        <dbReference type="EMBL" id="OWV33032.1"/>
    </source>
</evidence>
<feature type="compositionally biased region" description="Low complexity" evidence="1">
    <location>
        <begin position="28"/>
        <end position="38"/>
    </location>
</feature>